<evidence type="ECO:0000313" key="8">
    <source>
        <dbReference type="EMBL" id="PSN59924.1"/>
    </source>
</evidence>
<proteinExistence type="inferred from homology"/>
<comment type="subcellular location">
    <subcellularLocation>
        <location evidence="1">Membrane</location>
        <topology evidence="1">Multi-pass membrane protein</topology>
    </subcellularLocation>
</comment>
<accession>A0A2T2N3E3</accession>
<evidence type="ECO:0000256" key="4">
    <source>
        <dbReference type="ARBA" id="ARBA00023136"/>
    </source>
</evidence>
<evidence type="ECO:0000256" key="1">
    <source>
        <dbReference type="ARBA" id="ARBA00004141"/>
    </source>
</evidence>
<dbReference type="InterPro" id="IPR049326">
    <property type="entry name" value="Rhodopsin_dom_fungi"/>
</dbReference>
<sequence>MAVDSGFLLELWILYSIGALWLLLRLSVRIRTIGILALHLDDMFSVLVLGSWTVNCVNIHIVHCMGTSIALIPSDDPDIMASRIERAEYGRKVNFSTWHTYILQLWCLKGTVLVFYRRLAINRWQETLLKVTSWFCAITFIILMGILTFSCIPYQNNWRVWPPPVSWCKSKQKLLIVTSCFNASTDILLLTIPIPLIWKLSLPPLKRAGVVILLSSGVFVLIAWFVLCRCTNSN</sequence>
<keyword evidence="2 6" id="KW-0812">Transmembrane</keyword>
<evidence type="ECO:0000259" key="7">
    <source>
        <dbReference type="Pfam" id="PF20684"/>
    </source>
</evidence>
<feature type="transmembrane region" description="Helical" evidence="6">
    <location>
        <begin position="6"/>
        <end position="24"/>
    </location>
</feature>
<organism evidence="8 9">
    <name type="scientific">Corynespora cassiicola Philippines</name>
    <dbReference type="NCBI Taxonomy" id="1448308"/>
    <lineage>
        <taxon>Eukaryota</taxon>
        <taxon>Fungi</taxon>
        <taxon>Dikarya</taxon>
        <taxon>Ascomycota</taxon>
        <taxon>Pezizomycotina</taxon>
        <taxon>Dothideomycetes</taxon>
        <taxon>Pleosporomycetidae</taxon>
        <taxon>Pleosporales</taxon>
        <taxon>Corynesporascaceae</taxon>
        <taxon>Corynespora</taxon>
    </lineage>
</organism>
<reference evidence="8 9" key="1">
    <citation type="journal article" date="2018" name="Front. Microbiol.">
        <title>Genome-Wide Analysis of Corynespora cassiicola Leaf Fall Disease Putative Effectors.</title>
        <authorList>
            <person name="Lopez D."/>
            <person name="Ribeiro S."/>
            <person name="Label P."/>
            <person name="Fumanal B."/>
            <person name="Venisse J.S."/>
            <person name="Kohler A."/>
            <person name="de Oliveira R.R."/>
            <person name="Labutti K."/>
            <person name="Lipzen A."/>
            <person name="Lail K."/>
            <person name="Bauer D."/>
            <person name="Ohm R.A."/>
            <person name="Barry K.W."/>
            <person name="Spatafora J."/>
            <person name="Grigoriev I.V."/>
            <person name="Martin F.M."/>
            <person name="Pujade-Renaud V."/>
        </authorList>
    </citation>
    <scope>NUCLEOTIDE SEQUENCE [LARGE SCALE GENOMIC DNA]</scope>
    <source>
        <strain evidence="8 9">Philippines</strain>
    </source>
</reference>
<dbReference type="Pfam" id="PF20684">
    <property type="entry name" value="Fung_rhodopsin"/>
    <property type="match status" value="1"/>
</dbReference>
<dbReference type="GO" id="GO:0016020">
    <property type="term" value="C:membrane"/>
    <property type="evidence" value="ECO:0007669"/>
    <property type="project" value="UniProtKB-SubCell"/>
</dbReference>
<dbReference type="AlphaFoldDB" id="A0A2T2N3E3"/>
<comment type="similarity">
    <text evidence="5">Belongs to the SAT4 family.</text>
</comment>
<dbReference type="Proteomes" id="UP000240883">
    <property type="component" value="Unassembled WGS sequence"/>
</dbReference>
<dbReference type="PANTHER" id="PTHR33048:SF47">
    <property type="entry name" value="INTEGRAL MEMBRANE PROTEIN-RELATED"/>
    <property type="match status" value="1"/>
</dbReference>
<dbReference type="STRING" id="1448308.A0A2T2N3E3"/>
<feature type="transmembrane region" description="Helical" evidence="6">
    <location>
        <begin position="128"/>
        <end position="155"/>
    </location>
</feature>
<evidence type="ECO:0000313" key="9">
    <source>
        <dbReference type="Proteomes" id="UP000240883"/>
    </source>
</evidence>
<gene>
    <name evidence="8" type="ORF">BS50DRAFT_222317</name>
</gene>
<feature type="transmembrane region" description="Helical" evidence="6">
    <location>
        <begin position="210"/>
        <end position="227"/>
    </location>
</feature>
<name>A0A2T2N3E3_CORCC</name>
<keyword evidence="3 6" id="KW-1133">Transmembrane helix</keyword>
<feature type="transmembrane region" description="Helical" evidence="6">
    <location>
        <begin position="175"/>
        <end position="198"/>
    </location>
</feature>
<dbReference type="PANTHER" id="PTHR33048">
    <property type="entry name" value="PTH11-LIKE INTEGRAL MEMBRANE PROTEIN (AFU_ORTHOLOGUE AFUA_5G11245)"/>
    <property type="match status" value="1"/>
</dbReference>
<evidence type="ECO:0000256" key="6">
    <source>
        <dbReference type="SAM" id="Phobius"/>
    </source>
</evidence>
<protein>
    <recommendedName>
        <fullName evidence="7">Rhodopsin domain-containing protein</fullName>
    </recommendedName>
</protein>
<feature type="domain" description="Rhodopsin" evidence="7">
    <location>
        <begin position="25"/>
        <end position="223"/>
    </location>
</feature>
<dbReference type="InterPro" id="IPR052337">
    <property type="entry name" value="SAT4-like"/>
</dbReference>
<keyword evidence="9" id="KW-1185">Reference proteome</keyword>
<evidence type="ECO:0000256" key="5">
    <source>
        <dbReference type="ARBA" id="ARBA00038359"/>
    </source>
</evidence>
<feature type="transmembrane region" description="Helical" evidence="6">
    <location>
        <begin position="98"/>
        <end position="116"/>
    </location>
</feature>
<keyword evidence="4 6" id="KW-0472">Membrane</keyword>
<dbReference type="EMBL" id="KZ678152">
    <property type="protein sequence ID" value="PSN59924.1"/>
    <property type="molecule type" value="Genomic_DNA"/>
</dbReference>
<evidence type="ECO:0000256" key="3">
    <source>
        <dbReference type="ARBA" id="ARBA00022989"/>
    </source>
</evidence>
<dbReference type="OrthoDB" id="4329349at2759"/>
<evidence type="ECO:0000256" key="2">
    <source>
        <dbReference type="ARBA" id="ARBA00022692"/>
    </source>
</evidence>